<dbReference type="EMBL" id="CM000834">
    <property type="protein sequence ID" value="KRH77026.1"/>
    <property type="molecule type" value="Genomic_DNA"/>
</dbReference>
<reference evidence="1 2" key="1">
    <citation type="journal article" date="2010" name="Nature">
        <title>Genome sequence of the palaeopolyploid soybean.</title>
        <authorList>
            <person name="Schmutz J."/>
            <person name="Cannon S.B."/>
            <person name="Schlueter J."/>
            <person name="Ma J."/>
            <person name="Mitros T."/>
            <person name="Nelson W."/>
            <person name="Hyten D.L."/>
            <person name="Song Q."/>
            <person name="Thelen J.J."/>
            <person name="Cheng J."/>
            <person name="Xu D."/>
            <person name="Hellsten U."/>
            <person name="May G.D."/>
            <person name="Yu Y."/>
            <person name="Sakurai T."/>
            <person name="Umezawa T."/>
            <person name="Bhattacharyya M.K."/>
            <person name="Sandhu D."/>
            <person name="Valliyodan B."/>
            <person name="Lindquist E."/>
            <person name="Peto M."/>
            <person name="Grant D."/>
            <person name="Shu S."/>
            <person name="Goodstein D."/>
            <person name="Barry K."/>
            <person name="Futrell-Griggs M."/>
            <person name="Abernathy B."/>
            <person name="Du J."/>
            <person name="Tian Z."/>
            <person name="Zhu L."/>
            <person name="Gill N."/>
            <person name="Joshi T."/>
            <person name="Libault M."/>
            <person name="Sethuraman A."/>
            <person name="Zhang X.-C."/>
            <person name="Shinozaki K."/>
            <person name="Nguyen H.T."/>
            <person name="Wing R.A."/>
            <person name="Cregan P."/>
            <person name="Specht J."/>
            <person name="Grimwood J."/>
            <person name="Rokhsar D."/>
            <person name="Stacey G."/>
            <person name="Shoemaker R.C."/>
            <person name="Jackson S.A."/>
        </authorList>
    </citation>
    <scope>NUCLEOTIDE SEQUENCE [LARGE SCALE GENOMIC DNA]</scope>
    <source>
        <strain evidence="2">cv. Williams 82</strain>
        <tissue evidence="1">Callus</tissue>
    </source>
</reference>
<keyword evidence="3" id="KW-1185">Reference proteome</keyword>
<accession>A0A0R0LIE9</accession>
<organism evidence="1">
    <name type="scientific">Glycine max</name>
    <name type="common">Soybean</name>
    <name type="synonym">Glycine hispida</name>
    <dbReference type="NCBI Taxonomy" id="3847"/>
    <lineage>
        <taxon>Eukaryota</taxon>
        <taxon>Viridiplantae</taxon>
        <taxon>Streptophyta</taxon>
        <taxon>Embryophyta</taxon>
        <taxon>Tracheophyta</taxon>
        <taxon>Spermatophyta</taxon>
        <taxon>Magnoliopsida</taxon>
        <taxon>eudicotyledons</taxon>
        <taxon>Gunneridae</taxon>
        <taxon>Pentapetalae</taxon>
        <taxon>rosids</taxon>
        <taxon>fabids</taxon>
        <taxon>Fabales</taxon>
        <taxon>Fabaceae</taxon>
        <taxon>Papilionoideae</taxon>
        <taxon>50 kb inversion clade</taxon>
        <taxon>NPAAA clade</taxon>
        <taxon>indigoferoid/millettioid clade</taxon>
        <taxon>Phaseoleae</taxon>
        <taxon>Glycine</taxon>
        <taxon>Glycine subgen. Soja</taxon>
    </lineage>
</organism>
<reference evidence="2" key="2">
    <citation type="submission" date="2018-02" db="UniProtKB">
        <authorList>
            <consortium name="EnsemblPlants"/>
        </authorList>
    </citation>
    <scope>IDENTIFICATION</scope>
    <source>
        <strain evidence="2">Williams 82</strain>
    </source>
</reference>
<proteinExistence type="predicted"/>
<reference evidence="1" key="3">
    <citation type="submission" date="2018-07" db="EMBL/GenBank/DDBJ databases">
        <title>WGS assembly of Glycine max.</title>
        <authorList>
            <person name="Schmutz J."/>
            <person name="Cannon S."/>
            <person name="Schlueter J."/>
            <person name="Ma J."/>
            <person name="Mitros T."/>
            <person name="Nelson W."/>
            <person name="Hyten D."/>
            <person name="Song Q."/>
            <person name="Thelen J."/>
            <person name="Cheng J."/>
            <person name="Xu D."/>
            <person name="Hellsten U."/>
            <person name="May G."/>
            <person name="Yu Y."/>
            <person name="Sakurai T."/>
            <person name="Umezawa T."/>
            <person name="Bhattacharyya M."/>
            <person name="Sandhu D."/>
            <person name="Valliyodan B."/>
            <person name="Lindquist E."/>
            <person name="Peto M."/>
            <person name="Grant D."/>
            <person name="Shu S."/>
            <person name="Goodstein D."/>
            <person name="Barry K."/>
            <person name="Futrell-Griggs M."/>
            <person name="Abernathy B."/>
            <person name="Du J."/>
            <person name="Tian Z."/>
            <person name="Zhu L."/>
            <person name="Gill N."/>
            <person name="Joshi T."/>
            <person name="Libault M."/>
            <person name="Sethuraman A."/>
            <person name="Zhang X."/>
            <person name="Shinozaki K."/>
            <person name="Nguyen H."/>
            <person name="Wing R."/>
            <person name="Cregan P."/>
            <person name="Specht J."/>
            <person name="Grimwood J."/>
            <person name="Rokhsar D."/>
            <person name="Stacey G."/>
            <person name="Shoemaker R."/>
            <person name="Jackson S."/>
        </authorList>
    </citation>
    <scope>NUCLEOTIDE SEQUENCE</scope>
    <source>
        <tissue evidence="1">Callus</tissue>
    </source>
</reference>
<evidence type="ECO:0000313" key="1">
    <source>
        <dbReference type="EMBL" id="KRH77026.1"/>
    </source>
</evidence>
<evidence type="ECO:0000313" key="3">
    <source>
        <dbReference type="Proteomes" id="UP000008827"/>
    </source>
</evidence>
<gene>
    <name evidence="1" type="ORF">GLYMA_01G188300</name>
</gene>
<sequence length="133" mass="15211">MVVASAIASNPLTMRYSHVLLLIECGESDLTSCHRPRLSLGRYKFTFCSSHLASSTKRNYGGGELFGVQQSRQFGTIEIYAFSMEYVWILIYYGTPYCSRRGVGWLLQNSSFWFNQWVMNPTLCLLFDVMFSG</sequence>
<dbReference type="EnsemblPlants" id="KRH77026">
    <property type="protein sequence ID" value="KRH77026"/>
    <property type="gene ID" value="GLYMA_01G188300"/>
</dbReference>
<protein>
    <submittedName>
        <fullName evidence="1 2">Uncharacterized protein</fullName>
    </submittedName>
</protein>
<dbReference type="InParanoid" id="A0A0R0LIE9"/>
<dbReference type="Proteomes" id="UP000008827">
    <property type="component" value="Chromosome 1"/>
</dbReference>
<evidence type="ECO:0000313" key="2">
    <source>
        <dbReference type="EnsemblPlants" id="KRH77026"/>
    </source>
</evidence>
<dbReference type="AlphaFoldDB" id="A0A0R0LIE9"/>
<name>A0A0R0LIE9_SOYBN</name>
<dbReference type="Gramene" id="KRH77026">
    <property type="protein sequence ID" value="KRH77026"/>
    <property type="gene ID" value="GLYMA_01G188300"/>
</dbReference>